<proteinExistence type="predicted"/>
<organism evidence="11 12">
    <name type="scientific">Paraburkholderia edwinii</name>
    <dbReference type="NCBI Taxonomy" id="2861782"/>
    <lineage>
        <taxon>Bacteria</taxon>
        <taxon>Pseudomonadati</taxon>
        <taxon>Pseudomonadota</taxon>
        <taxon>Betaproteobacteria</taxon>
        <taxon>Burkholderiales</taxon>
        <taxon>Burkholderiaceae</taxon>
        <taxon>Paraburkholderia</taxon>
    </lineage>
</organism>
<evidence type="ECO:0000256" key="5">
    <source>
        <dbReference type="ARBA" id="ARBA00023004"/>
    </source>
</evidence>
<dbReference type="PANTHER" id="PTHR47354">
    <property type="entry name" value="NADH OXIDOREDUCTASE HCR"/>
    <property type="match status" value="1"/>
</dbReference>
<accession>A0ABX8UXD0</accession>
<dbReference type="EMBL" id="CP080096">
    <property type="protein sequence ID" value="QYD73541.1"/>
    <property type="molecule type" value="Genomic_DNA"/>
</dbReference>
<dbReference type="Gene3D" id="3.10.20.30">
    <property type="match status" value="1"/>
</dbReference>
<name>A0ABX8UXD0_9BURK</name>
<keyword evidence="12" id="KW-1185">Reference proteome</keyword>
<dbReference type="Proteomes" id="UP000826462">
    <property type="component" value="Chromosome 2"/>
</dbReference>
<evidence type="ECO:0000313" key="11">
    <source>
        <dbReference type="EMBL" id="QYD73541.1"/>
    </source>
</evidence>
<keyword evidence="3" id="KW-0479">Metal-binding</keyword>
<evidence type="ECO:0000256" key="2">
    <source>
        <dbReference type="ARBA" id="ARBA00022714"/>
    </source>
</evidence>
<evidence type="ECO:0000256" key="3">
    <source>
        <dbReference type="ARBA" id="ARBA00022723"/>
    </source>
</evidence>
<keyword evidence="8" id="KW-0472">Membrane</keyword>
<evidence type="ECO:0000256" key="4">
    <source>
        <dbReference type="ARBA" id="ARBA00023002"/>
    </source>
</evidence>
<dbReference type="Gene3D" id="3.40.50.80">
    <property type="entry name" value="Nucleotide-binding domain of ferredoxin-NADP reductase (FNR) module"/>
    <property type="match status" value="1"/>
</dbReference>
<keyword evidence="5" id="KW-0408">Iron</keyword>
<feature type="transmembrane region" description="Helical" evidence="8">
    <location>
        <begin position="118"/>
        <end position="143"/>
    </location>
</feature>
<evidence type="ECO:0000256" key="7">
    <source>
        <dbReference type="SAM" id="MobiDB-lite"/>
    </source>
</evidence>
<evidence type="ECO:0000259" key="10">
    <source>
        <dbReference type="PROSITE" id="PS51384"/>
    </source>
</evidence>
<dbReference type="InterPro" id="IPR017938">
    <property type="entry name" value="Riboflavin_synthase-like_b-brl"/>
</dbReference>
<evidence type="ECO:0000256" key="6">
    <source>
        <dbReference type="ARBA" id="ARBA00023014"/>
    </source>
</evidence>
<keyword evidence="4" id="KW-0560">Oxidoreductase</keyword>
<dbReference type="SUPFAM" id="SSF63380">
    <property type="entry name" value="Riboflavin synthase domain-like"/>
    <property type="match status" value="1"/>
</dbReference>
<dbReference type="SUPFAM" id="SSF54292">
    <property type="entry name" value="2Fe-2S ferredoxin-like"/>
    <property type="match status" value="1"/>
</dbReference>
<evidence type="ECO:0000259" key="9">
    <source>
        <dbReference type="PROSITE" id="PS51085"/>
    </source>
</evidence>
<dbReference type="InterPro" id="IPR039261">
    <property type="entry name" value="FNR_nucleotide-bd"/>
</dbReference>
<dbReference type="Pfam" id="PF00111">
    <property type="entry name" value="Fer2"/>
    <property type="match status" value="1"/>
</dbReference>
<feature type="domain" description="2Fe-2S ferredoxin-type" evidence="9">
    <location>
        <begin position="261"/>
        <end position="344"/>
    </location>
</feature>
<dbReference type="CDD" id="cd06185">
    <property type="entry name" value="PDR_like"/>
    <property type="match status" value="1"/>
</dbReference>
<dbReference type="InterPro" id="IPR001041">
    <property type="entry name" value="2Fe-2S_ferredoxin-type"/>
</dbReference>
<evidence type="ECO:0000313" key="12">
    <source>
        <dbReference type="Proteomes" id="UP000826462"/>
    </source>
</evidence>
<reference evidence="11 12" key="1">
    <citation type="submission" date="2021-07" db="EMBL/GenBank/DDBJ databases">
        <title>Paraburkholderia edwinii protects Aspergillus sp. from phenazines by acting as a toxin sponge.</title>
        <authorList>
            <person name="Dahlstrom K.M."/>
            <person name="Newman D.K."/>
        </authorList>
    </citation>
    <scope>NUCLEOTIDE SEQUENCE [LARGE SCALE GENOMIC DNA]</scope>
    <source>
        <strain evidence="11 12">Pe01</strain>
    </source>
</reference>
<protein>
    <submittedName>
        <fullName evidence="11">PDR/VanB family oxidoreductase</fullName>
    </submittedName>
</protein>
<dbReference type="PROSITE" id="PS51384">
    <property type="entry name" value="FAD_FR"/>
    <property type="match status" value="1"/>
</dbReference>
<dbReference type="PANTHER" id="PTHR47354:SF1">
    <property type="entry name" value="CARNITINE MONOOXYGENASE REDUCTASE SUBUNIT"/>
    <property type="match status" value="1"/>
</dbReference>
<dbReference type="InterPro" id="IPR017927">
    <property type="entry name" value="FAD-bd_FR_type"/>
</dbReference>
<sequence length="344" mass="37306">MEAVLVREEAPVRASDERHAKLEVRLKSITALADDINAFEFVSANGALLPAFTAGSHIDVYLAGGVIRQYSLCNSSLERHRYVVAVLRDERGRGGSVAMHDTLRAGQKLQISQPRNHFALSSAAGLHVFIAGGIGITPVMAMIDEVRKRGQAFHLYYCARTAQRAAFLDELKPLIESGQASLHFDNGDPRNGLDLVSTLSGYSSGTHLYYCGPGPLMDAIEAASAHWPAATRHCERFSAGAAANPTRSSNTDSGSEKDAPFDVELRRSQKTLTVQPGESIVDVLRCNGVDVDTSCCEGYCGTCMTRYLAGEPIHRDTVLDDEDREEFVMICCARAKSATLVLDI</sequence>
<evidence type="ECO:0000256" key="8">
    <source>
        <dbReference type="SAM" id="Phobius"/>
    </source>
</evidence>
<feature type="domain" description="FAD-binding FR-type" evidence="10">
    <location>
        <begin position="19"/>
        <end position="121"/>
    </location>
</feature>
<dbReference type="Pfam" id="PF00175">
    <property type="entry name" value="NAD_binding_1"/>
    <property type="match status" value="1"/>
</dbReference>
<keyword evidence="1" id="KW-0285">Flavoprotein</keyword>
<keyword evidence="8" id="KW-0812">Transmembrane</keyword>
<gene>
    <name evidence="11" type="ORF">KZJ38_28400</name>
</gene>
<dbReference type="SUPFAM" id="SSF52343">
    <property type="entry name" value="Ferredoxin reductase-like, C-terminal NADP-linked domain"/>
    <property type="match status" value="1"/>
</dbReference>
<keyword evidence="8" id="KW-1133">Transmembrane helix</keyword>
<keyword evidence="2" id="KW-0001">2Fe-2S</keyword>
<dbReference type="InterPro" id="IPR036010">
    <property type="entry name" value="2Fe-2S_ferredoxin-like_sf"/>
</dbReference>
<dbReference type="InterPro" id="IPR001433">
    <property type="entry name" value="OxRdtase_FAD/NAD-bd"/>
</dbReference>
<dbReference type="RefSeq" id="WP_219803385.1">
    <property type="nucleotide sequence ID" value="NZ_CP080096.1"/>
</dbReference>
<dbReference type="CDD" id="cd00207">
    <property type="entry name" value="fer2"/>
    <property type="match status" value="1"/>
</dbReference>
<evidence type="ECO:0000256" key="1">
    <source>
        <dbReference type="ARBA" id="ARBA00022630"/>
    </source>
</evidence>
<dbReference type="InterPro" id="IPR012675">
    <property type="entry name" value="Beta-grasp_dom_sf"/>
</dbReference>
<dbReference type="Gene3D" id="2.40.30.10">
    <property type="entry name" value="Translation factors"/>
    <property type="match status" value="1"/>
</dbReference>
<dbReference type="InterPro" id="IPR050415">
    <property type="entry name" value="MRET"/>
</dbReference>
<dbReference type="PROSITE" id="PS51085">
    <property type="entry name" value="2FE2S_FER_2"/>
    <property type="match status" value="1"/>
</dbReference>
<keyword evidence="6" id="KW-0411">Iron-sulfur</keyword>
<dbReference type="PRINTS" id="PR00409">
    <property type="entry name" value="PHDIOXRDTASE"/>
</dbReference>
<feature type="region of interest" description="Disordered" evidence="7">
    <location>
        <begin position="241"/>
        <end position="261"/>
    </location>
</feature>